<name>A0ABR6V0U4_9PSED</name>
<dbReference type="EMBL" id="JABWRS010000001">
    <property type="protein sequence ID" value="MBC3474107.1"/>
    <property type="molecule type" value="Genomic_DNA"/>
</dbReference>
<keyword evidence="2" id="KW-1185">Reference proteome</keyword>
<reference evidence="1 2" key="1">
    <citation type="journal article" date="2020" name="Microorganisms">
        <title>Reliable Identification of Environmental Pseudomonas Isolates Using the rpoD Gene.</title>
        <authorList>
            <consortium name="The Broad Institute Genome Sequencing Platform"/>
            <person name="Girard L."/>
            <person name="Lood C."/>
            <person name="Rokni-Zadeh H."/>
            <person name="van Noort V."/>
            <person name="Lavigne R."/>
            <person name="De Mot R."/>
        </authorList>
    </citation>
    <scope>NUCLEOTIDE SEQUENCE [LARGE SCALE GENOMIC DNA]</scope>
    <source>
        <strain evidence="1 2">RW7P2</strain>
    </source>
</reference>
<evidence type="ECO:0000313" key="2">
    <source>
        <dbReference type="Proteomes" id="UP000628086"/>
    </source>
</evidence>
<dbReference type="RefSeq" id="WP_238346384.1">
    <property type="nucleotide sequence ID" value="NZ_JABWRS010000001.1"/>
</dbReference>
<evidence type="ECO:0000313" key="1">
    <source>
        <dbReference type="EMBL" id="MBC3474107.1"/>
    </source>
</evidence>
<sequence>MAVKRFFQKNQKLSVLGSVEWQAKGLALMRSSAAGAAHREQGSLLRWWRANVVCG</sequence>
<organism evidence="1 2">
    <name type="scientific">Pseudomonas taiwanensis</name>
    <dbReference type="NCBI Taxonomy" id="470150"/>
    <lineage>
        <taxon>Bacteria</taxon>
        <taxon>Pseudomonadati</taxon>
        <taxon>Pseudomonadota</taxon>
        <taxon>Gammaproteobacteria</taxon>
        <taxon>Pseudomonadales</taxon>
        <taxon>Pseudomonadaceae</taxon>
        <taxon>Pseudomonas</taxon>
    </lineage>
</organism>
<proteinExistence type="predicted"/>
<gene>
    <name evidence="1" type="ORF">HU747_00705</name>
</gene>
<accession>A0ABR6V0U4</accession>
<protein>
    <submittedName>
        <fullName evidence="1">Uncharacterized protein</fullName>
    </submittedName>
</protein>
<comment type="caution">
    <text evidence="1">The sequence shown here is derived from an EMBL/GenBank/DDBJ whole genome shotgun (WGS) entry which is preliminary data.</text>
</comment>
<dbReference type="Proteomes" id="UP000628086">
    <property type="component" value="Unassembled WGS sequence"/>
</dbReference>